<evidence type="ECO:0000256" key="6">
    <source>
        <dbReference type="ARBA" id="ARBA00023136"/>
    </source>
</evidence>
<dbReference type="InterPro" id="IPR002259">
    <property type="entry name" value="Eqnu_transpt"/>
</dbReference>
<feature type="non-terminal residue" evidence="8">
    <location>
        <position position="1"/>
    </location>
</feature>
<evidence type="ECO:0000256" key="1">
    <source>
        <dbReference type="ARBA" id="ARBA00004141"/>
    </source>
</evidence>
<feature type="transmembrane region" description="Helical" evidence="7">
    <location>
        <begin position="26"/>
        <end position="48"/>
    </location>
</feature>
<dbReference type="GO" id="GO:0005886">
    <property type="term" value="C:plasma membrane"/>
    <property type="evidence" value="ECO:0007669"/>
    <property type="project" value="TreeGrafter"/>
</dbReference>
<dbReference type="EMBL" id="JANEYF010003560">
    <property type="protein sequence ID" value="KAJ8935536.1"/>
    <property type="molecule type" value="Genomic_DNA"/>
</dbReference>
<keyword evidence="3" id="KW-0813">Transport</keyword>
<evidence type="ECO:0000256" key="7">
    <source>
        <dbReference type="SAM" id="Phobius"/>
    </source>
</evidence>
<comment type="similarity">
    <text evidence="2">Belongs to the SLC29A/ENT transporter (TC 2.A.57) family.</text>
</comment>
<dbReference type="AlphaFoldDB" id="A0AAV8XAN1"/>
<protein>
    <submittedName>
        <fullName evidence="8">Uncharacterized protein</fullName>
    </submittedName>
</protein>
<feature type="transmembrane region" description="Helical" evidence="7">
    <location>
        <begin position="199"/>
        <end position="223"/>
    </location>
</feature>
<evidence type="ECO:0000256" key="3">
    <source>
        <dbReference type="ARBA" id="ARBA00022448"/>
    </source>
</evidence>
<dbReference type="GO" id="GO:0005337">
    <property type="term" value="F:nucleoside transmembrane transporter activity"/>
    <property type="evidence" value="ECO:0007669"/>
    <property type="project" value="InterPro"/>
</dbReference>
<keyword evidence="4 7" id="KW-0812">Transmembrane</keyword>
<evidence type="ECO:0000256" key="4">
    <source>
        <dbReference type="ARBA" id="ARBA00022692"/>
    </source>
</evidence>
<gene>
    <name evidence="8" type="ORF">NQ314_012740</name>
</gene>
<evidence type="ECO:0000256" key="2">
    <source>
        <dbReference type="ARBA" id="ARBA00007965"/>
    </source>
</evidence>
<keyword evidence="6 7" id="KW-0472">Membrane</keyword>
<sequence>SHSFTKTMENGNNKLKESENQPTDKFYLVHLIFLLFGIMHLLPISFFVTANDYWMHKFRNTSLETIDPNDRSKLQSNFASGSIIAQSIPTIICMILSTIFGYRIKARRRVIISLFVLTSSFVLSTGFIKINTDSWQTWFFVMTMAILAVMNGILALFQTLNGPWLSGIAIIRMIVFVPLFIFCNALPRSHLPVLFSHDWQYIVILASFFISSGYLFNIAFLNITK</sequence>
<evidence type="ECO:0000313" key="9">
    <source>
        <dbReference type="Proteomes" id="UP001162156"/>
    </source>
</evidence>
<accession>A0AAV8XAN1</accession>
<evidence type="ECO:0000256" key="5">
    <source>
        <dbReference type="ARBA" id="ARBA00022989"/>
    </source>
</evidence>
<organism evidence="8 9">
    <name type="scientific">Rhamnusium bicolor</name>
    <dbReference type="NCBI Taxonomy" id="1586634"/>
    <lineage>
        <taxon>Eukaryota</taxon>
        <taxon>Metazoa</taxon>
        <taxon>Ecdysozoa</taxon>
        <taxon>Arthropoda</taxon>
        <taxon>Hexapoda</taxon>
        <taxon>Insecta</taxon>
        <taxon>Pterygota</taxon>
        <taxon>Neoptera</taxon>
        <taxon>Endopterygota</taxon>
        <taxon>Coleoptera</taxon>
        <taxon>Polyphaga</taxon>
        <taxon>Cucujiformia</taxon>
        <taxon>Chrysomeloidea</taxon>
        <taxon>Cerambycidae</taxon>
        <taxon>Lepturinae</taxon>
        <taxon>Rhagiini</taxon>
        <taxon>Rhamnusium</taxon>
    </lineage>
</organism>
<feature type="transmembrane region" description="Helical" evidence="7">
    <location>
        <begin position="110"/>
        <end position="130"/>
    </location>
</feature>
<keyword evidence="9" id="KW-1185">Reference proteome</keyword>
<dbReference type="Pfam" id="PF01733">
    <property type="entry name" value="Nucleoside_tran"/>
    <property type="match status" value="1"/>
</dbReference>
<comment type="caution">
    <text evidence="8">The sequence shown here is derived from an EMBL/GenBank/DDBJ whole genome shotgun (WGS) entry which is preliminary data.</text>
</comment>
<keyword evidence="5 7" id="KW-1133">Transmembrane helix</keyword>
<proteinExistence type="inferred from homology"/>
<feature type="transmembrane region" description="Helical" evidence="7">
    <location>
        <begin position="164"/>
        <end position="187"/>
    </location>
</feature>
<name>A0AAV8XAN1_9CUCU</name>
<evidence type="ECO:0000313" key="8">
    <source>
        <dbReference type="EMBL" id="KAJ8935536.1"/>
    </source>
</evidence>
<feature type="transmembrane region" description="Helical" evidence="7">
    <location>
        <begin position="136"/>
        <end position="157"/>
    </location>
</feature>
<dbReference type="Proteomes" id="UP001162156">
    <property type="component" value="Unassembled WGS sequence"/>
</dbReference>
<dbReference type="PANTHER" id="PTHR10332:SF88">
    <property type="entry name" value="EQUILIBRATIVE NUCLEOSIDE TRANSPORTER 1, ISOFORM A"/>
    <property type="match status" value="1"/>
</dbReference>
<feature type="transmembrane region" description="Helical" evidence="7">
    <location>
        <begin position="83"/>
        <end position="103"/>
    </location>
</feature>
<comment type="subcellular location">
    <subcellularLocation>
        <location evidence="1">Membrane</location>
        <topology evidence="1">Multi-pass membrane protein</topology>
    </subcellularLocation>
</comment>
<dbReference type="PANTHER" id="PTHR10332">
    <property type="entry name" value="EQUILIBRATIVE NUCLEOSIDE TRANSPORTER"/>
    <property type="match status" value="1"/>
</dbReference>
<reference evidence="8" key="1">
    <citation type="journal article" date="2023" name="Insect Mol. Biol.">
        <title>Genome sequencing provides insights into the evolution of gene families encoding plant cell wall-degrading enzymes in longhorned beetles.</title>
        <authorList>
            <person name="Shin N.R."/>
            <person name="Okamura Y."/>
            <person name="Kirsch R."/>
            <person name="Pauchet Y."/>
        </authorList>
    </citation>
    <scope>NUCLEOTIDE SEQUENCE</scope>
    <source>
        <strain evidence="8">RBIC_L_NR</strain>
    </source>
</reference>